<evidence type="ECO:0000256" key="11">
    <source>
        <dbReference type="ARBA" id="ARBA00023136"/>
    </source>
</evidence>
<dbReference type="PANTHER" id="PTHR33619:SF3">
    <property type="entry name" value="POLYSACCHARIDE EXPORT PROTEIN GFCE-RELATED"/>
    <property type="match status" value="1"/>
</dbReference>
<evidence type="ECO:0000313" key="19">
    <source>
        <dbReference type="Proteomes" id="UP000199650"/>
    </source>
</evidence>
<proteinExistence type="inferred from homology"/>
<evidence type="ECO:0000259" key="17">
    <source>
        <dbReference type="Pfam" id="PF22461"/>
    </source>
</evidence>
<dbReference type="GO" id="GO:0006811">
    <property type="term" value="P:monoatomic ion transport"/>
    <property type="evidence" value="ECO:0007669"/>
    <property type="project" value="UniProtKB-KW"/>
</dbReference>
<sequence>MLKNIFTFLTAFFALNVLIASNAMAQNGYKIRAGDTLNIEVVEDANLNRSVLVLPDGSISFPFADGVRAAGLTTSQVAAKLADTMAPNFTTTPNVYVSVGQVAVRQATGPIVPATDDIYVSGEINNPGKLAGSRGITVLQAIAQGGGLTRFAATKRIQVRRGNKIYGYNYETNAGNIRLQKGDVIIVPQRKLFE</sequence>
<dbReference type="Gene3D" id="3.30.1950.10">
    <property type="entry name" value="wza like domain"/>
    <property type="match status" value="1"/>
</dbReference>
<keyword evidence="6" id="KW-0812">Transmembrane</keyword>
<reference evidence="18 19" key="1">
    <citation type="submission" date="2016-10" db="EMBL/GenBank/DDBJ databases">
        <authorList>
            <person name="de Groot N.N."/>
        </authorList>
    </citation>
    <scope>NUCLEOTIDE SEQUENCE [LARGE SCALE GENOMIC DNA]</scope>
    <source>
        <strain evidence="18 19">DSM 29439</strain>
    </source>
</reference>
<keyword evidence="9" id="KW-0406">Ion transport</keyword>
<evidence type="ECO:0000256" key="14">
    <source>
        <dbReference type="ARBA" id="ARBA00023288"/>
    </source>
</evidence>
<dbReference type="Pfam" id="PF02563">
    <property type="entry name" value="Poly_export"/>
    <property type="match status" value="1"/>
</dbReference>
<dbReference type="Pfam" id="PF22461">
    <property type="entry name" value="SLBB_2"/>
    <property type="match status" value="1"/>
</dbReference>
<dbReference type="EMBL" id="FOJB01000003">
    <property type="protein sequence ID" value="SEW37538.1"/>
    <property type="molecule type" value="Genomic_DNA"/>
</dbReference>
<dbReference type="GO" id="GO:0046930">
    <property type="term" value="C:pore complex"/>
    <property type="evidence" value="ECO:0007669"/>
    <property type="project" value="UniProtKB-KW"/>
</dbReference>
<evidence type="ECO:0000313" key="18">
    <source>
        <dbReference type="EMBL" id="SEW37538.1"/>
    </source>
</evidence>
<dbReference type="RefSeq" id="WP_091433378.1">
    <property type="nucleotide sequence ID" value="NZ_FOJB01000003.1"/>
</dbReference>
<feature type="domain" description="Polysaccharide export protein N-terminal" evidence="16">
    <location>
        <begin position="25"/>
        <end position="99"/>
    </location>
</feature>
<evidence type="ECO:0000256" key="13">
    <source>
        <dbReference type="ARBA" id="ARBA00023237"/>
    </source>
</evidence>
<dbReference type="InterPro" id="IPR049712">
    <property type="entry name" value="Poly_export"/>
</dbReference>
<feature type="signal peptide" evidence="15">
    <location>
        <begin position="1"/>
        <end position="25"/>
    </location>
</feature>
<protein>
    <submittedName>
        <fullName evidence="18">Polysaccharide export outer membrane protein</fullName>
    </submittedName>
</protein>
<keyword evidence="13" id="KW-0998">Cell outer membrane</keyword>
<evidence type="ECO:0000256" key="3">
    <source>
        <dbReference type="ARBA" id="ARBA00022448"/>
    </source>
</evidence>
<evidence type="ECO:0000256" key="12">
    <source>
        <dbReference type="ARBA" id="ARBA00023139"/>
    </source>
</evidence>
<evidence type="ECO:0000256" key="9">
    <source>
        <dbReference type="ARBA" id="ARBA00023065"/>
    </source>
</evidence>
<evidence type="ECO:0000256" key="7">
    <source>
        <dbReference type="ARBA" id="ARBA00022729"/>
    </source>
</evidence>
<dbReference type="PANTHER" id="PTHR33619">
    <property type="entry name" value="POLYSACCHARIDE EXPORT PROTEIN GFCE-RELATED"/>
    <property type="match status" value="1"/>
</dbReference>
<gene>
    <name evidence="18" type="ORF">SAMN05444851_3291</name>
</gene>
<dbReference type="AlphaFoldDB" id="A0A1I0RA82"/>
<dbReference type="GO" id="GO:0015288">
    <property type="term" value="F:porin activity"/>
    <property type="evidence" value="ECO:0007669"/>
    <property type="project" value="UniProtKB-KW"/>
</dbReference>
<comment type="similarity">
    <text evidence="2">Belongs to the BexD/CtrA/VexA family.</text>
</comment>
<evidence type="ECO:0000256" key="1">
    <source>
        <dbReference type="ARBA" id="ARBA00004571"/>
    </source>
</evidence>
<evidence type="ECO:0000256" key="8">
    <source>
        <dbReference type="ARBA" id="ARBA00023047"/>
    </source>
</evidence>
<keyword evidence="7 15" id="KW-0732">Signal</keyword>
<evidence type="ECO:0000256" key="15">
    <source>
        <dbReference type="SAM" id="SignalP"/>
    </source>
</evidence>
<dbReference type="InterPro" id="IPR003715">
    <property type="entry name" value="Poly_export_N"/>
</dbReference>
<dbReference type="Gene3D" id="3.10.560.10">
    <property type="entry name" value="Outer membrane lipoprotein wza domain like"/>
    <property type="match status" value="1"/>
</dbReference>
<keyword evidence="3" id="KW-0813">Transport</keyword>
<feature type="chain" id="PRO_5011686668" evidence="15">
    <location>
        <begin position="26"/>
        <end position="194"/>
    </location>
</feature>
<evidence type="ECO:0000259" key="16">
    <source>
        <dbReference type="Pfam" id="PF02563"/>
    </source>
</evidence>
<keyword evidence="8" id="KW-0625">Polysaccharide transport</keyword>
<evidence type="ECO:0000256" key="10">
    <source>
        <dbReference type="ARBA" id="ARBA00023114"/>
    </source>
</evidence>
<dbReference type="OrthoDB" id="197007at2"/>
<accession>A0A1I0RA82</accession>
<keyword evidence="12" id="KW-0564">Palmitate</keyword>
<keyword evidence="19" id="KW-1185">Reference proteome</keyword>
<feature type="domain" description="SLBB" evidence="17">
    <location>
        <begin position="118"/>
        <end position="187"/>
    </location>
</feature>
<keyword evidence="5" id="KW-0762">Sugar transport</keyword>
<keyword evidence="4" id="KW-1134">Transmembrane beta strand</keyword>
<keyword evidence="11" id="KW-0472">Membrane</keyword>
<evidence type="ECO:0000256" key="4">
    <source>
        <dbReference type="ARBA" id="ARBA00022452"/>
    </source>
</evidence>
<evidence type="ECO:0000256" key="5">
    <source>
        <dbReference type="ARBA" id="ARBA00022597"/>
    </source>
</evidence>
<evidence type="ECO:0000256" key="2">
    <source>
        <dbReference type="ARBA" id="ARBA00009450"/>
    </source>
</evidence>
<dbReference type="GO" id="GO:0009279">
    <property type="term" value="C:cell outer membrane"/>
    <property type="evidence" value="ECO:0007669"/>
    <property type="project" value="UniProtKB-SubCell"/>
</dbReference>
<comment type="subcellular location">
    <subcellularLocation>
        <location evidence="1">Cell outer membrane</location>
        <topology evidence="1">Multi-pass membrane protein</topology>
    </subcellularLocation>
</comment>
<keyword evidence="14" id="KW-0449">Lipoprotein</keyword>
<dbReference type="Proteomes" id="UP000199650">
    <property type="component" value="Unassembled WGS sequence"/>
</dbReference>
<dbReference type="STRING" id="1173584.SAMN05444851_3291"/>
<name>A0A1I0RA82_9RHOB</name>
<dbReference type="GO" id="GO:0015159">
    <property type="term" value="F:polysaccharide transmembrane transporter activity"/>
    <property type="evidence" value="ECO:0007669"/>
    <property type="project" value="InterPro"/>
</dbReference>
<evidence type="ECO:0000256" key="6">
    <source>
        <dbReference type="ARBA" id="ARBA00022692"/>
    </source>
</evidence>
<dbReference type="InterPro" id="IPR054765">
    <property type="entry name" value="SLBB_dom"/>
</dbReference>
<keyword evidence="10" id="KW-0626">Porin</keyword>
<organism evidence="18 19">
    <name type="scientific">Aliiroseovarius sediminilitoris</name>
    <dbReference type="NCBI Taxonomy" id="1173584"/>
    <lineage>
        <taxon>Bacteria</taxon>
        <taxon>Pseudomonadati</taxon>
        <taxon>Pseudomonadota</taxon>
        <taxon>Alphaproteobacteria</taxon>
        <taxon>Rhodobacterales</taxon>
        <taxon>Paracoccaceae</taxon>
        <taxon>Aliiroseovarius</taxon>
    </lineage>
</organism>